<reference evidence="1" key="1">
    <citation type="submission" date="2022-01" db="EMBL/GenBank/DDBJ databases">
        <authorList>
            <person name="King R."/>
        </authorList>
    </citation>
    <scope>NUCLEOTIDE SEQUENCE</scope>
</reference>
<gene>
    <name evidence="1" type="ORF">DIABBA_LOCUS2448</name>
</gene>
<dbReference type="EMBL" id="OU898285">
    <property type="protein sequence ID" value="CAG9828532.1"/>
    <property type="molecule type" value="Genomic_DNA"/>
</dbReference>
<sequence length="887" mass="99640">MESLHIEPEIGTLIKEFKEKINNVSTSVVHYSVPTSNSLIVNGYLTVKGKVVVENINVSNVSIKTINGKRWTPERWLKYKEPQTITGVSKITSLTTNHLETKRSDPIFTDMLLTRGNQSFIESIFIENLTANGMNAKTINSVEISNFYTKSRPQKIKGIKTFKNLHVIEARTKSINTETPDSILSAVAKEVDSPNHFDFEIETEDLEVETINGVPWEKFKNSVFRTSVDKEITGPLNVTYIKVTDLNVTNINNISVDSLLTVTTDQVIDADIAIEEVIVEGDILAETVNGKDFTPDNLYFIKNDEVVTDPVSLANVIVRNNLNLSENSFVSLITNSSERLLGTNESDFMQIYNNKVTINGDLILNVLQIFPNTELVVSDEVIDPRLNITYWTTNTIQEIPVKPHIKSLNTPHLITELLNGVKITKFLLNDNTEKLESDFSFSNVTILGNVILSEAGSHIPDLNKISSEAVKRSGRQTIHGKKNYLDTLRIDILETKMLGDINVSDVINTKALINVTGRKTIKDLIVEGDINCDLKNIISINDVLLDNIREKYVFIDQKHNFSNLDFHILNVTNLTIKNINGHNLHLYYSLGELLNNTDTLDILTINGNVSIDHIKNISSLNDISYQDLLKHAPHIGQHGFLDKIKFSKEIKVNNLIASFINDLDLANITQRVLTRHSKQKIRAPFTFENIKTGNLLTPQINNITVKNIINTRSRILQILYVPNGTVFSEVVLPSINASTFTPCSIEFIKKELADPPSQKWTKVEIKGNVTLLDEKSILYRIFEKAVNLDSRNVIHAPVNISESVLLKNLNTIKHVNGTNIQDLLEDAVLSESDEPQTITGQKRFLNLRTKSAIVLDNIDAAEINDEDISALNDAIVDKNEKDVRLEE</sequence>
<organism evidence="1 2">
    <name type="scientific">Diabrotica balteata</name>
    <name type="common">Banded cucumber beetle</name>
    <dbReference type="NCBI Taxonomy" id="107213"/>
    <lineage>
        <taxon>Eukaryota</taxon>
        <taxon>Metazoa</taxon>
        <taxon>Ecdysozoa</taxon>
        <taxon>Arthropoda</taxon>
        <taxon>Hexapoda</taxon>
        <taxon>Insecta</taxon>
        <taxon>Pterygota</taxon>
        <taxon>Neoptera</taxon>
        <taxon>Endopterygota</taxon>
        <taxon>Coleoptera</taxon>
        <taxon>Polyphaga</taxon>
        <taxon>Cucujiformia</taxon>
        <taxon>Chrysomeloidea</taxon>
        <taxon>Chrysomelidae</taxon>
        <taxon>Galerucinae</taxon>
        <taxon>Diabroticina</taxon>
        <taxon>Diabroticites</taxon>
        <taxon>Diabrotica</taxon>
    </lineage>
</organism>
<dbReference type="OrthoDB" id="7936313at2759"/>
<dbReference type="Proteomes" id="UP001153709">
    <property type="component" value="Chromosome 10"/>
</dbReference>
<evidence type="ECO:0000313" key="1">
    <source>
        <dbReference type="EMBL" id="CAG9828532.1"/>
    </source>
</evidence>
<dbReference type="AlphaFoldDB" id="A0A9N9X837"/>
<protein>
    <submittedName>
        <fullName evidence="1">Uncharacterized protein</fullName>
    </submittedName>
</protein>
<keyword evidence="2" id="KW-1185">Reference proteome</keyword>
<accession>A0A9N9X837</accession>
<proteinExistence type="predicted"/>
<evidence type="ECO:0000313" key="2">
    <source>
        <dbReference type="Proteomes" id="UP001153709"/>
    </source>
</evidence>
<name>A0A9N9X837_DIABA</name>